<dbReference type="GO" id="GO:0005743">
    <property type="term" value="C:mitochondrial inner membrane"/>
    <property type="evidence" value="ECO:0007669"/>
    <property type="project" value="TreeGrafter"/>
</dbReference>
<sequence>MSFIFRRPFAASSPTLKQFTKPSAILRSFHSSPTKASFNSSFNARPAVNAQSLLKSNALRNSFRRGYQQPSYQPANTASQGNLTQRLLYGAVLVGGTIVATNLIFNRETREDGGMPQYEREYLNQTFMHTGLGIGIIGVAARALHTNGWSYRLMSANPWLVVGVSLAASIGTMYGTFRTHPDNYVQKYALWTAFNVTQAAILAPLMFANPAILARAGLYTVGMMGSIAFVGATAKQEKYLYLGGPLLAGVALVAISGFAPLVLPATAVRTLAWTENIWLYGGLAVFGGFTLYDVQKILHHARMSERGMVRKDVVNESVSLELDFINIFIRFVQILSMRNNKR</sequence>
<dbReference type="OrthoDB" id="1277691at2759"/>
<dbReference type="PANTHER" id="PTHR23291:SF112">
    <property type="entry name" value="GROWTH HORMONE-INDUCIBLE TRANSMEMBRANE PROTEIN"/>
    <property type="match status" value="1"/>
</dbReference>
<keyword evidence="3 5" id="KW-1133">Transmembrane helix</keyword>
<keyword evidence="4 5" id="KW-0472">Membrane</keyword>
<evidence type="ECO:0000313" key="7">
    <source>
        <dbReference type="Proteomes" id="UP000288859"/>
    </source>
</evidence>
<feature type="transmembrane region" description="Helical" evidence="5">
    <location>
        <begin position="188"/>
        <end position="206"/>
    </location>
</feature>
<feature type="transmembrane region" description="Helical" evidence="5">
    <location>
        <begin position="87"/>
        <end position="105"/>
    </location>
</feature>
<dbReference type="EMBL" id="NAJM01000011">
    <property type="protein sequence ID" value="RVX72591.1"/>
    <property type="molecule type" value="Genomic_DNA"/>
</dbReference>
<gene>
    <name evidence="6" type="ORF">B0A52_03987</name>
</gene>
<comment type="subcellular location">
    <subcellularLocation>
        <location evidence="1">Membrane</location>
        <topology evidence="1">Multi-pass membrane protein</topology>
    </subcellularLocation>
</comment>
<dbReference type="VEuPathDB" id="FungiDB:PV10_03488"/>
<name>A0A438N9Y8_EXOME</name>
<accession>A0A438N9Y8</accession>
<evidence type="ECO:0000256" key="4">
    <source>
        <dbReference type="ARBA" id="ARBA00023136"/>
    </source>
</evidence>
<feature type="transmembrane region" description="Helical" evidence="5">
    <location>
        <begin position="156"/>
        <end position="176"/>
    </location>
</feature>
<dbReference type="AlphaFoldDB" id="A0A438N9Y8"/>
<feature type="transmembrane region" description="Helical" evidence="5">
    <location>
        <begin position="212"/>
        <end position="232"/>
    </location>
</feature>
<dbReference type="Pfam" id="PF01027">
    <property type="entry name" value="Bax1-I"/>
    <property type="match status" value="1"/>
</dbReference>
<evidence type="ECO:0000256" key="3">
    <source>
        <dbReference type="ARBA" id="ARBA00022989"/>
    </source>
</evidence>
<protein>
    <recommendedName>
        <fullName evidence="8">Bax Inhibitor family protein</fullName>
    </recommendedName>
</protein>
<keyword evidence="2 5" id="KW-0812">Transmembrane</keyword>
<comment type="similarity">
    <text evidence="5">Belongs to the BI1 family.</text>
</comment>
<feature type="transmembrane region" description="Helical" evidence="5">
    <location>
        <begin position="239"/>
        <end position="265"/>
    </location>
</feature>
<dbReference type="InterPro" id="IPR006214">
    <property type="entry name" value="Bax_inhibitor_1-related"/>
</dbReference>
<evidence type="ECO:0008006" key="8">
    <source>
        <dbReference type="Google" id="ProtNLM"/>
    </source>
</evidence>
<evidence type="ECO:0000313" key="6">
    <source>
        <dbReference type="EMBL" id="RVX72591.1"/>
    </source>
</evidence>
<dbReference type="Proteomes" id="UP000288859">
    <property type="component" value="Unassembled WGS sequence"/>
</dbReference>
<comment type="caution">
    <text evidence="6">The sequence shown here is derived from an EMBL/GenBank/DDBJ whole genome shotgun (WGS) entry which is preliminary data.</text>
</comment>
<reference evidence="6 7" key="1">
    <citation type="submission" date="2017-03" db="EMBL/GenBank/DDBJ databases">
        <title>Genomes of endolithic fungi from Antarctica.</title>
        <authorList>
            <person name="Coleine C."/>
            <person name="Masonjones S."/>
            <person name="Stajich J.E."/>
        </authorList>
    </citation>
    <scope>NUCLEOTIDE SEQUENCE [LARGE SCALE GENOMIC DNA]</scope>
    <source>
        <strain evidence="6 7">CCFEE 6314</strain>
    </source>
</reference>
<evidence type="ECO:0000256" key="1">
    <source>
        <dbReference type="ARBA" id="ARBA00004141"/>
    </source>
</evidence>
<evidence type="ECO:0000256" key="2">
    <source>
        <dbReference type="ARBA" id="ARBA00022692"/>
    </source>
</evidence>
<organism evidence="6 7">
    <name type="scientific">Exophiala mesophila</name>
    <name type="common">Black yeast-like fungus</name>
    <dbReference type="NCBI Taxonomy" id="212818"/>
    <lineage>
        <taxon>Eukaryota</taxon>
        <taxon>Fungi</taxon>
        <taxon>Dikarya</taxon>
        <taxon>Ascomycota</taxon>
        <taxon>Pezizomycotina</taxon>
        <taxon>Eurotiomycetes</taxon>
        <taxon>Chaetothyriomycetidae</taxon>
        <taxon>Chaetothyriales</taxon>
        <taxon>Herpotrichiellaceae</taxon>
        <taxon>Exophiala</taxon>
    </lineage>
</organism>
<proteinExistence type="inferred from homology"/>
<dbReference type="PANTHER" id="PTHR23291">
    <property type="entry name" value="BAX INHIBITOR-RELATED"/>
    <property type="match status" value="1"/>
</dbReference>
<feature type="transmembrane region" description="Helical" evidence="5">
    <location>
        <begin position="277"/>
        <end position="294"/>
    </location>
</feature>
<feature type="transmembrane region" description="Helical" evidence="5">
    <location>
        <begin position="126"/>
        <end position="144"/>
    </location>
</feature>
<evidence type="ECO:0000256" key="5">
    <source>
        <dbReference type="RuleBase" id="RU004379"/>
    </source>
</evidence>